<dbReference type="GO" id="GO:0016567">
    <property type="term" value="P:protein ubiquitination"/>
    <property type="evidence" value="ECO:0007669"/>
    <property type="project" value="InterPro"/>
</dbReference>
<keyword evidence="6" id="KW-0479">Metal-binding</keyword>
<keyword evidence="7 14" id="KW-0863">Zinc-finger</keyword>
<name>A0A814CGQ1_9BILA</name>
<dbReference type="AlphaFoldDB" id="A0A814CGQ1"/>
<evidence type="ECO:0000256" key="15">
    <source>
        <dbReference type="SAM" id="Phobius"/>
    </source>
</evidence>
<gene>
    <name evidence="17" type="ORF">OXX778_LOCUS13371</name>
</gene>
<dbReference type="PANTHER" id="PTHR12183:SF32">
    <property type="entry name" value="MITOCHONDRIAL E3 UBIQUITIN PROTEIN LIGASE 1"/>
    <property type="match status" value="1"/>
</dbReference>
<dbReference type="SMART" id="SM00184">
    <property type="entry name" value="RING"/>
    <property type="match status" value="1"/>
</dbReference>
<evidence type="ECO:0000256" key="3">
    <source>
        <dbReference type="ARBA" id="ARBA00012483"/>
    </source>
</evidence>
<evidence type="ECO:0000256" key="9">
    <source>
        <dbReference type="ARBA" id="ARBA00022787"/>
    </source>
</evidence>
<evidence type="ECO:0000256" key="6">
    <source>
        <dbReference type="ARBA" id="ARBA00022723"/>
    </source>
</evidence>
<sequence>MEYIFLGFDSLVVSALYYIYKKKTKTLLNIKNATEINLSDNKMVDNEVIDYGMIVGLVSPDNIELTSNYDKAIKGVIRVVEVREHGTKFNNNTSLDTNRLVSRVINDVPFSLVNSNVRVQVDDPLTANYLLEYLDLTHTNFEQTKDSLIKKILAGIFTNESVKGIQTTESMLKKGTRLTAFGRIEKLPNIASTSWLNQNNMANYRITESSLKDYEFIITPLSRKALIEKLIKSTKSLKIFLYLFTSVGVVVGSYCAYKVIKEYLDKRKRERQLEQARQERLKNQRARAQHYDDENILQNQNNDDRQDSATATCVICLVNPRELVLLDCGHVCLCMDCFERMPNSNCPICRQRFRTFVPCYIP</sequence>
<dbReference type="OrthoDB" id="66726at2759"/>
<feature type="domain" description="RING-type" evidence="16">
    <location>
        <begin position="313"/>
        <end position="350"/>
    </location>
</feature>
<evidence type="ECO:0000313" key="17">
    <source>
        <dbReference type="EMBL" id="CAF0939879.1"/>
    </source>
</evidence>
<keyword evidence="11 15" id="KW-1133">Transmembrane helix</keyword>
<evidence type="ECO:0000256" key="4">
    <source>
        <dbReference type="ARBA" id="ARBA00022679"/>
    </source>
</evidence>
<dbReference type="Proteomes" id="UP000663879">
    <property type="component" value="Unassembled WGS sequence"/>
</dbReference>
<evidence type="ECO:0000259" key="16">
    <source>
        <dbReference type="PROSITE" id="PS50089"/>
    </source>
</evidence>
<proteinExistence type="predicted"/>
<dbReference type="PROSITE" id="PS50089">
    <property type="entry name" value="ZF_RING_2"/>
    <property type="match status" value="1"/>
</dbReference>
<evidence type="ECO:0000256" key="12">
    <source>
        <dbReference type="ARBA" id="ARBA00023128"/>
    </source>
</evidence>
<keyword evidence="12" id="KW-0496">Mitochondrion</keyword>
<comment type="subcellular location">
    <subcellularLocation>
        <location evidence="2">Mitochondrion outer membrane</location>
        <topology evidence="2">Multi-pass membrane protein</topology>
    </subcellularLocation>
</comment>
<dbReference type="SUPFAM" id="SSF57850">
    <property type="entry name" value="RING/U-box"/>
    <property type="match status" value="1"/>
</dbReference>
<dbReference type="EMBL" id="CAJNOC010002554">
    <property type="protein sequence ID" value="CAF0939879.1"/>
    <property type="molecule type" value="Genomic_DNA"/>
</dbReference>
<evidence type="ECO:0000256" key="7">
    <source>
        <dbReference type="ARBA" id="ARBA00022771"/>
    </source>
</evidence>
<evidence type="ECO:0000256" key="13">
    <source>
        <dbReference type="ARBA" id="ARBA00023136"/>
    </source>
</evidence>
<keyword evidence="8" id="KW-0833">Ubl conjugation pathway</keyword>
<dbReference type="Pfam" id="PF12483">
    <property type="entry name" value="GIDE"/>
    <property type="match status" value="1"/>
</dbReference>
<comment type="catalytic activity">
    <reaction evidence="1">
        <text>S-ubiquitinyl-[E2 ubiquitin-conjugating enzyme]-L-cysteine + [acceptor protein]-L-lysine = [E2 ubiquitin-conjugating enzyme]-L-cysteine + N(6)-ubiquitinyl-[acceptor protein]-L-lysine.</text>
        <dbReference type="EC" id="2.3.2.27"/>
    </reaction>
</comment>
<keyword evidence="13 15" id="KW-0472">Membrane</keyword>
<organism evidence="17 18">
    <name type="scientific">Brachionus calyciflorus</name>
    <dbReference type="NCBI Taxonomy" id="104777"/>
    <lineage>
        <taxon>Eukaryota</taxon>
        <taxon>Metazoa</taxon>
        <taxon>Spiralia</taxon>
        <taxon>Gnathifera</taxon>
        <taxon>Rotifera</taxon>
        <taxon>Eurotatoria</taxon>
        <taxon>Monogononta</taxon>
        <taxon>Pseudotrocha</taxon>
        <taxon>Ploima</taxon>
        <taxon>Brachionidae</taxon>
        <taxon>Brachionus</taxon>
    </lineage>
</organism>
<dbReference type="EC" id="2.3.2.27" evidence="3"/>
<keyword evidence="18" id="KW-1185">Reference proteome</keyword>
<evidence type="ECO:0000256" key="1">
    <source>
        <dbReference type="ARBA" id="ARBA00000900"/>
    </source>
</evidence>
<dbReference type="PANTHER" id="PTHR12183">
    <property type="entry name" value="MITOCHONDRIAL UBIQUITIN LIGASE ACTIVATOR OF NFKB 1"/>
    <property type="match status" value="1"/>
</dbReference>
<dbReference type="InterPro" id="IPR013083">
    <property type="entry name" value="Znf_RING/FYVE/PHD"/>
</dbReference>
<evidence type="ECO:0000256" key="2">
    <source>
        <dbReference type="ARBA" id="ARBA00004374"/>
    </source>
</evidence>
<accession>A0A814CGQ1</accession>
<reference evidence="17" key="1">
    <citation type="submission" date="2021-02" db="EMBL/GenBank/DDBJ databases">
        <authorList>
            <person name="Nowell W R."/>
        </authorList>
    </citation>
    <scope>NUCLEOTIDE SEQUENCE</scope>
    <source>
        <strain evidence="17">Ploen Becks lab</strain>
    </source>
</reference>
<dbReference type="GO" id="GO:0005741">
    <property type="term" value="C:mitochondrial outer membrane"/>
    <property type="evidence" value="ECO:0007669"/>
    <property type="project" value="UniProtKB-SubCell"/>
</dbReference>
<evidence type="ECO:0000256" key="5">
    <source>
        <dbReference type="ARBA" id="ARBA00022692"/>
    </source>
</evidence>
<protein>
    <recommendedName>
        <fullName evidence="3">RING-type E3 ubiquitin transferase</fullName>
        <ecNumber evidence="3">2.3.2.27</ecNumber>
    </recommendedName>
</protein>
<keyword evidence="10" id="KW-0862">Zinc</keyword>
<dbReference type="Gene3D" id="3.30.40.10">
    <property type="entry name" value="Zinc/RING finger domain, C3HC4 (zinc finger)"/>
    <property type="match status" value="1"/>
</dbReference>
<keyword evidence="9" id="KW-1000">Mitochondrion outer membrane</keyword>
<keyword evidence="5 15" id="KW-0812">Transmembrane</keyword>
<evidence type="ECO:0000313" key="18">
    <source>
        <dbReference type="Proteomes" id="UP000663879"/>
    </source>
</evidence>
<dbReference type="InterPro" id="IPR001841">
    <property type="entry name" value="Znf_RING"/>
</dbReference>
<feature type="transmembrane region" description="Helical" evidence="15">
    <location>
        <begin position="239"/>
        <end position="260"/>
    </location>
</feature>
<keyword evidence="4" id="KW-0808">Transferase</keyword>
<dbReference type="InterPro" id="IPR051652">
    <property type="entry name" value="MDM2_MDM4_MUL1"/>
</dbReference>
<evidence type="ECO:0000256" key="10">
    <source>
        <dbReference type="ARBA" id="ARBA00022833"/>
    </source>
</evidence>
<dbReference type="Pfam" id="PF13920">
    <property type="entry name" value="zf-C3HC4_3"/>
    <property type="match status" value="1"/>
</dbReference>
<dbReference type="InterPro" id="IPR022170">
    <property type="entry name" value="MUL1-like"/>
</dbReference>
<evidence type="ECO:0000256" key="8">
    <source>
        <dbReference type="ARBA" id="ARBA00022786"/>
    </source>
</evidence>
<dbReference type="GO" id="GO:0008270">
    <property type="term" value="F:zinc ion binding"/>
    <property type="evidence" value="ECO:0007669"/>
    <property type="project" value="UniProtKB-KW"/>
</dbReference>
<evidence type="ECO:0000256" key="11">
    <source>
        <dbReference type="ARBA" id="ARBA00022989"/>
    </source>
</evidence>
<evidence type="ECO:0000256" key="14">
    <source>
        <dbReference type="PROSITE-ProRule" id="PRU00175"/>
    </source>
</evidence>
<dbReference type="GO" id="GO:0061630">
    <property type="term" value="F:ubiquitin protein ligase activity"/>
    <property type="evidence" value="ECO:0007669"/>
    <property type="project" value="UniProtKB-EC"/>
</dbReference>
<comment type="caution">
    <text evidence="17">The sequence shown here is derived from an EMBL/GenBank/DDBJ whole genome shotgun (WGS) entry which is preliminary data.</text>
</comment>